<reference evidence="1 2" key="1">
    <citation type="submission" date="2024-03" db="EMBL/GenBank/DDBJ databases">
        <title>The Acrasis kona genome and developmental transcriptomes reveal deep origins of eukaryotic multicellular pathways.</title>
        <authorList>
            <person name="Sheikh S."/>
            <person name="Fu C.-J."/>
            <person name="Brown M.W."/>
            <person name="Baldauf S.L."/>
        </authorList>
    </citation>
    <scope>NUCLEOTIDE SEQUENCE [LARGE SCALE GENOMIC DNA]</scope>
    <source>
        <strain evidence="1 2">ATCC MYA-3509</strain>
    </source>
</reference>
<organism evidence="1 2">
    <name type="scientific">Acrasis kona</name>
    <dbReference type="NCBI Taxonomy" id="1008807"/>
    <lineage>
        <taxon>Eukaryota</taxon>
        <taxon>Discoba</taxon>
        <taxon>Heterolobosea</taxon>
        <taxon>Tetramitia</taxon>
        <taxon>Eutetramitia</taxon>
        <taxon>Acrasidae</taxon>
        <taxon>Acrasis</taxon>
    </lineage>
</organism>
<dbReference type="EMBL" id="JAOPGA020000625">
    <property type="protein sequence ID" value="KAL0480111.1"/>
    <property type="molecule type" value="Genomic_DNA"/>
</dbReference>
<dbReference type="Proteomes" id="UP001431209">
    <property type="component" value="Unassembled WGS sequence"/>
</dbReference>
<accession>A0AAW2YTH1</accession>
<name>A0AAW2YTH1_9EUKA</name>
<dbReference type="AlphaFoldDB" id="A0AAW2YTH1"/>
<evidence type="ECO:0000313" key="1">
    <source>
        <dbReference type="EMBL" id="KAL0480111.1"/>
    </source>
</evidence>
<evidence type="ECO:0000313" key="2">
    <source>
        <dbReference type="Proteomes" id="UP001431209"/>
    </source>
</evidence>
<comment type="caution">
    <text evidence="1">The sequence shown here is derived from an EMBL/GenBank/DDBJ whole genome shotgun (WGS) entry which is preliminary data.</text>
</comment>
<protein>
    <submittedName>
        <fullName evidence="1">WapA</fullName>
    </submittedName>
</protein>
<sequence>MLYELIQFFLKRVSRRWRDEESEQESKTSVIVVLNTDNLRTIQGPQSKDDLMMVSMDKSSEAQDERIALRLKHYPDSNVSVTGHVDHNLLSFVMNILLSHRLKSIVIMKKSNLQPIQNEEDDDVQDIFAYKPSKAERTNLEERF</sequence>
<keyword evidence="2" id="KW-1185">Reference proteome</keyword>
<gene>
    <name evidence="1" type="ORF">AKO1_007283</name>
</gene>
<proteinExistence type="predicted"/>